<dbReference type="FunCoup" id="A0A1Y2BJV1">
    <property type="interactions" value="12"/>
</dbReference>
<dbReference type="InterPro" id="IPR053044">
    <property type="entry name" value="Metallo-hydrolase/TatD-type"/>
</dbReference>
<keyword evidence="3" id="KW-1185">Reference proteome</keyword>
<dbReference type="PANTHER" id="PTHR47345">
    <property type="entry name" value="CUT9-INTERACTING PROTEIN SCN1"/>
    <property type="match status" value="1"/>
</dbReference>
<dbReference type="InParanoid" id="A0A1Y2BJV1"/>
<dbReference type="GO" id="GO:0016788">
    <property type="term" value="F:hydrolase activity, acting on ester bonds"/>
    <property type="evidence" value="ECO:0007669"/>
    <property type="project" value="InterPro"/>
</dbReference>
<evidence type="ECO:0000256" key="1">
    <source>
        <dbReference type="SAM" id="MobiDB-lite"/>
    </source>
</evidence>
<dbReference type="InterPro" id="IPR001130">
    <property type="entry name" value="TatD-like"/>
</dbReference>
<dbReference type="EMBL" id="MCFC01000002">
    <property type="protein sequence ID" value="ORY35039.1"/>
    <property type="molecule type" value="Genomic_DNA"/>
</dbReference>
<evidence type="ECO:0008006" key="4">
    <source>
        <dbReference type="Google" id="ProtNLM"/>
    </source>
</evidence>
<protein>
    <recommendedName>
        <fullName evidence="4">Metallo-dependent hydrolase</fullName>
    </recommendedName>
</protein>
<gene>
    <name evidence="2" type="ORF">BCR39DRAFT_573782</name>
</gene>
<accession>A0A1Y2BJV1</accession>
<dbReference type="Pfam" id="PF01026">
    <property type="entry name" value="TatD_DNase"/>
    <property type="match status" value="1"/>
</dbReference>
<evidence type="ECO:0000313" key="2">
    <source>
        <dbReference type="EMBL" id="ORY35039.1"/>
    </source>
</evidence>
<dbReference type="PANTHER" id="PTHR47345:SF1">
    <property type="entry name" value="CUT9-INTERACTING PROTEIN SCN1"/>
    <property type="match status" value="1"/>
</dbReference>
<organism evidence="2 3">
    <name type="scientific">Naematelia encephala</name>
    <dbReference type="NCBI Taxonomy" id="71784"/>
    <lineage>
        <taxon>Eukaryota</taxon>
        <taxon>Fungi</taxon>
        <taxon>Dikarya</taxon>
        <taxon>Basidiomycota</taxon>
        <taxon>Agaricomycotina</taxon>
        <taxon>Tremellomycetes</taxon>
        <taxon>Tremellales</taxon>
        <taxon>Naemateliaceae</taxon>
        <taxon>Naematelia</taxon>
    </lineage>
</organism>
<name>A0A1Y2BJV1_9TREE</name>
<dbReference type="InterPro" id="IPR032466">
    <property type="entry name" value="Metal_Hydrolase"/>
</dbReference>
<dbReference type="Proteomes" id="UP000193986">
    <property type="component" value="Unassembled WGS sequence"/>
</dbReference>
<comment type="caution">
    <text evidence="2">The sequence shown here is derived from an EMBL/GenBank/DDBJ whole genome shotgun (WGS) entry which is preliminary data.</text>
</comment>
<dbReference type="Gene3D" id="3.20.20.140">
    <property type="entry name" value="Metal-dependent hydrolases"/>
    <property type="match status" value="1"/>
</dbReference>
<reference evidence="2 3" key="1">
    <citation type="submission" date="2016-07" db="EMBL/GenBank/DDBJ databases">
        <title>Pervasive Adenine N6-methylation of Active Genes in Fungi.</title>
        <authorList>
            <consortium name="DOE Joint Genome Institute"/>
            <person name="Mondo S.J."/>
            <person name="Dannebaum R.O."/>
            <person name="Kuo R.C."/>
            <person name="Labutti K."/>
            <person name="Haridas S."/>
            <person name="Kuo A."/>
            <person name="Salamov A."/>
            <person name="Ahrendt S.R."/>
            <person name="Lipzen A."/>
            <person name="Sullivan W."/>
            <person name="Andreopoulos W.B."/>
            <person name="Clum A."/>
            <person name="Lindquist E."/>
            <person name="Daum C."/>
            <person name="Ramamoorthy G.K."/>
            <person name="Gryganskyi A."/>
            <person name="Culley D."/>
            <person name="Magnuson J.K."/>
            <person name="James T.Y."/>
            <person name="O'Malley M.A."/>
            <person name="Stajich J.E."/>
            <person name="Spatafora J.W."/>
            <person name="Visel A."/>
            <person name="Grigoriev I.V."/>
        </authorList>
    </citation>
    <scope>NUCLEOTIDE SEQUENCE [LARGE SCALE GENOMIC DNA]</scope>
    <source>
        <strain evidence="2 3">68-887.2</strain>
    </source>
</reference>
<feature type="region of interest" description="Disordered" evidence="1">
    <location>
        <begin position="1"/>
        <end position="25"/>
    </location>
</feature>
<dbReference type="AlphaFoldDB" id="A0A1Y2BJV1"/>
<evidence type="ECO:0000313" key="3">
    <source>
        <dbReference type="Proteomes" id="UP000193986"/>
    </source>
</evidence>
<proteinExistence type="predicted"/>
<sequence>MCSDHAVTGPSSSAQPDGPPDWESINLPPAHILAHLTDAHCHPTDLTHEQNVYYEVALGGLAAMATVPEDQDKVDYLAGLRPWTTNIPGVSAKQEGKRKGPKVIACFGYHPWFIHRYTLSPSSSIPSKQEHYHSIFLPSNQDVNSKNAQLLDTLLPFLPDPIPFSPLLDQLRSNIRNSLEKGRLCMLGEVGLDGGARLRWPINARHLYVEKYPDDSGENSEEGHEGWKRLTPFKTSMTHQRAIVEAQLEVAIELGVNVSFHSVSAPGPTMDVLIRMRDKHRTRFTNRINVDLHSAGGWRPAFWLQAEKQLLNLYASPSIFITGRSATAAALIRSISPDRILVESDSHEVRWSTGLVWAATEWVARLKGWRLEDGSEMDWELDSDDLQESEDEQQNEWGAVRRIEYNWARFMKLTD</sequence>
<dbReference type="SUPFAM" id="SSF51556">
    <property type="entry name" value="Metallo-dependent hydrolases"/>
    <property type="match status" value="1"/>
</dbReference>
<dbReference type="OrthoDB" id="413993at2759"/>